<name>A0A7C3WLJ7_THEPE</name>
<dbReference type="AlphaFoldDB" id="A0A7C3WLJ7"/>
<sequence>MKWVHCEEKALRKVRGAALAWYPYSCFALADGSRVLLVDCAISSILGDAGVRVLLSRTLPASLLREAQKPPVEARIIEPQACGAEVAEELRRLRAAEPRRQPSIFDTADYLAVRFLGVPSAMRNIEEAFKAHATRGLSPSILLEGLDLSELDYLGVVFQLLAIHSRKGRLYLLAGGDVSRLYLAERLLREDGRVERLLLGSPG</sequence>
<evidence type="ECO:0000313" key="1">
    <source>
        <dbReference type="EMBL" id="HGB25940.1"/>
    </source>
</evidence>
<evidence type="ECO:0000313" key="2">
    <source>
        <dbReference type="EMBL" id="HHP05149.1"/>
    </source>
</evidence>
<protein>
    <submittedName>
        <fullName evidence="1">Uncharacterized protein</fullName>
    </submittedName>
</protein>
<gene>
    <name evidence="2" type="ORF">ENM88_05310</name>
    <name evidence="1" type="ORF">ENV88_08010</name>
</gene>
<proteinExistence type="predicted"/>
<reference evidence="1" key="1">
    <citation type="journal article" date="2020" name="mSystems">
        <title>Genome- and Community-Level Interaction Insights into Carbon Utilization and Element Cycling Functions of Hydrothermarchaeota in Hydrothermal Sediment.</title>
        <authorList>
            <person name="Zhou Z."/>
            <person name="Liu Y."/>
            <person name="Xu W."/>
            <person name="Pan J."/>
            <person name="Luo Z.H."/>
            <person name="Li M."/>
        </authorList>
    </citation>
    <scope>NUCLEOTIDE SEQUENCE [LARGE SCALE GENOMIC DNA]</scope>
    <source>
        <strain evidence="2">SpSt-1125</strain>
        <strain evidence="1">SpSt-8</strain>
    </source>
</reference>
<dbReference type="EMBL" id="DTIB01000140">
    <property type="protein sequence ID" value="HGB25940.1"/>
    <property type="molecule type" value="Genomic_DNA"/>
</dbReference>
<accession>A0A7C3WLJ7</accession>
<organism evidence="1">
    <name type="scientific">Thermofilum pendens</name>
    <dbReference type="NCBI Taxonomy" id="2269"/>
    <lineage>
        <taxon>Archaea</taxon>
        <taxon>Thermoproteota</taxon>
        <taxon>Thermoprotei</taxon>
        <taxon>Thermofilales</taxon>
        <taxon>Thermofilaceae</taxon>
        <taxon>Thermofilum</taxon>
    </lineage>
</organism>
<dbReference type="EMBL" id="DRZM01000160">
    <property type="protein sequence ID" value="HHP05149.1"/>
    <property type="molecule type" value="Genomic_DNA"/>
</dbReference>
<comment type="caution">
    <text evidence="1">The sequence shown here is derived from an EMBL/GenBank/DDBJ whole genome shotgun (WGS) entry which is preliminary data.</text>
</comment>